<evidence type="ECO:0000313" key="4">
    <source>
        <dbReference type="Proteomes" id="UP001470230"/>
    </source>
</evidence>
<evidence type="ECO:0000313" key="1">
    <source>
        <dbReference type="EMBL" id="KAK8876177.1"/>
    </source>
</evidence>
<protein>
    <submittedName>
        <fullName evidence="2">Uncharacterized protein</fullName>
    </submittedName>
</protein>
<gene>
    <name evidence="1" type="ORF">M9Y10_006367</name>
    <name evidence="2" type="ORF">M9Y10_006373</name>
    <name evidence="3" type="ORF">M9Y10_006380</name>
</gene>
<dbReference type="EMBL" id="JAPFFF010000012">
    <property type="protein sequence ID" value="KAK8876177.1"/>
    <property type="molecule type" value="Genomic_DNA"/>
</dbReference>
<comment type="caution">
    <text evidence="2">The sequence shown here is derived from an EMBL/GenBank/DDBJ whole genome shotgun (WGS) entry which is preliminary data.</text>
</comment>
<dbReference type="EMBL" id="JAPFFF010000012">
    <property type="protein sequence ID" value="KAK8876190.1"/>
    <property type="molecule type" value="Genomic_DNA"/>
</dbReference>
<reference evidence="2 4" key="1">
    <citation type="submission" date="2024-04" db="EMBL/GenBank/DDBJ databases">
        <title>Tritrichomonas musculus Genome.</title>
        <authorList>
            <person name="Alves-Ferreira E."/>
            <person name="Grigg M."/>
            <person name="Lorenzi H."/>
            <person name="Galac M."/>
        </authorList>
    </citation>
    <scope>NUCLEOTIDE SEQUENCE [LARGE SCALE GENOMIC DNA]</scope>
    <source>
        <strain evidence="2 4">EAF2021</strain>
    </source>
</reference>
<keyword evidence="4" id="KW-1185">Reference proteome</keyword>
<accession>A0ABR2JF60</accession>
<sequence length="180" mass="20742">MQSLNIQIQTIELGKNVVQDNDTIRVSVTTLPGEQKQAFTFEAKKLKTVMPFFSVKIDDKTKKILIVMRKKSFSQKDPIICSTVIEGEELPKKINDDKNTERKTIKLLEPLQQAGKKNKNRKTLGEMEVQFSLTQELFYESNIHQQINKKHNGKGYSKMESFFGSENDNNNFLLNELITN</sequence>
<proteinExistence type="predicted"/>
<dbReference type="Proteomes" id="UP001470230">
    <property type="component" value="Unassembled WGS sequence"/>
</dbReference>
<dbReference type="EMBL" id="JAPFFF010000012">
    <property type="protein sequence ID" value="KAK8876183.1"/>
    <property type="molecule type" value="Genomic_DNA"/>
</dbReference>
<evidence type="ECO:0000313" key="3">
    <source>
        <dbReference type="EMBL" id="KAK8876190.1"/>
    </source>
</evidence>
<organism evidence="2 4">
    <name type="scientific">Tritrichomonas musculus</name>
    <dbReference type="NCBI Taxonomy" id="1915356"/>
    <lineage>
        <taxon>Eukaryota</taxon>
        <taxon>Metamonada</taxon>
        <taxon>Parabasalia</taxon>
        <taxon>Tritrichomonadida</taxon>
        <taxon>Tritrichomonadidae</taxon>
        <taxon>Tritrichomonas</taxon>
    </lineage>
</organism>
<evidence type="ECO:0000313" key="2">
    <source>
        <dbReference type="EMBL" id="KAK8876183.1"/>
    </source>
</evidence>
<name>A0ABR2JF60_9EUKA</name>